<evidence type="ECO:0000256" key="6">
    <source>
        <dbReference type="SAM" id="Phobius"/>
    </source>
</evidence>
<keyword evidence="5 6" id="KW-0472">Membrane</keyword>
<reference evidence="7 8" key="1">
    <citation type="submission" date="2016-10" db="EMBL/GenBank/DDBJ databases">
        <authorList>
            <person name="de Groot N.N."/>
        </authorList>
    </citation>
    <scope>NUCLEOTIDE SEQUENCE [LARGE SCALE GENOMIC DNA]</scope>
    <source>
        <strain evidence="7 8">Nl14</strain>
    </source>
</reference>
<evidence type="ECO:0000256" key="4">
    <source>
        <dbReference type="ARBA" id="ARBA00022989"/>
    </source>
</evidence>
<gene>
    <name evidence="7" type="ORF">SAMN05216417_1058</name>
</gene>
<keyword evidence="4 6" id="KW-1133">Transmembrane helix</keyword>
<sequence length="351" mass="37977">MNTNETTKTEEKAYGKKTLIQASVVAFVALVIVLLWKAAEVFLLIFAGILLAIFLHALSRWISQKTHLSEKWSLTFVLLALTLIIAGGIWSVAPEVSSQIDRLAERVPQAAEQAQQQVLKYEWVRKLLGQKDQLEKVAPGGSDIMSVTAGIFTSTFGALGNLIIFLVIGIFLAISPRTYINGLIRLIPKSRRPRAREVLQAVGSALESWLLAKITAMFVVGVLTAVGLWLIGIELALLLGILAAILTFIPNIGPILALLPAALLALTYGPDKVIYVVSLYVGIQAVESYVITPLLQQQMVDLPPALVISAQIFLGVLVGGLGIILATPLTAAAMVMVRMIYVEDILGDHRP</sequence>
<evidence type="ECO:0000313" key="7">
    <source>
        <dbReference type="EMBL" id="SFU48625.1"/>
    </source>
</evidence>
<feature type="transmembrane region" description="Helical" evidence="6">
    <location>
        <begin position="237"/>
        <end position="266"/>
    </location>
</feature>
<dbReference type="EMBL" id="FPBZ01000005">
    <property type="protein sequence ID" value="SFU48625.1"/>
    <property type="molecule type" value="Genomic_DNA"/>
</dbReference>
<feature type="transmembrane region" description="Helical" evidence="6">
    <location>
        <begin position="74"/>
        <end position="93"/>
    </location>
</feature>
<comment type="similarity">
    <text evidence="2">Belongs to the autoinducer-2 exporter (AI-2E) (TC 2.A.86) family.</text>
</comment>
<keyword evidence="3 6" id="KW-0812">Transmembrane</keyword>
<dbReference type="OrthoDB" id="5761230at2"/>
<feature type="transmembrane region" description="Helical" evidence="6">
    <location>
        <begin position="312"/>
        <end position="341"/>
    </location>
</feature>
<evidence type="ECO:0000256" key="1">
    <source>
        <dbReference type="ARBA" id="ARBA00004141"/>
    </source>
</evidence>
<dbReference type="GO" id="GO:0055085">
    <property type="term" value="P:transmembrane transport"/>
    <property type="evidence" value="ECO:0007669"/>
    <property type="project" value="TreeGrafter"/>
</dbReference>
<feature type="transmembrane region" description="Helical" evidence="6">
    <location>
        <begin position="273"/>
        <end position="292"/>
    </location>
</feature>
<feature type="transmembrane region" description="Helical" evidence="6">
    <location>
        <begin position="208"/>
        <end position="231"/>
    </location>
</feature>
<organism evidence="7 8">
    <name type="scientific">Nitrosospira multiformis</name>
    <dbReference type="NCBI Taxonomy" id="1231"/>
    <lineage>
        <taxon>Bacteria</taxon>
        <taxon>Pseudomonadati</taxon>
        <taxon>Pseudomonadota</taxon>
        <taxon>Betaproteobacteria</taxon>
        <taxon>Nitrosomonadales</taxon>
        <taxon>Nitrosomonadaceae</taxon>
        <taxon>Nitrosospira</taxon>
    </lineage>
</organism>
<accession>A0A1I7GJK5</accession>
<dbReference type="GO" id="GO:0016020">
    <property type="term" value="C:membrane"/>
    <property type="evidence" value="ECO:0007669"/>
    <property type="project" value="UniProtKB-SubCell"/>
</dbReference>
<name>A0A1I7GJK5_9PROT</name>
<dbReference type="RefSeq" id="WP_074974132.1">
    <property type="nucleotide sequence ID" value="NZ_FPBZ01000005.1"/>
</dbReference>
<protein>
    <submittedName>
        <fullName evidence="7">Predicted PurR-regulated permease PerM</fullName>
    </submittedName>
</protein>
<dbReference type="PANTHER" id="PTHR21716:SF62">
    <property type="entry name" value="TRANSPORT PROTEIN YDBI-RELATED"/>
    <property type="match status" value="1"/>
</dbReference>
<dbReference type="Proteomes" id="UP000182649">
    <property type="component" value="Unassembled WGS sequence"/>
</dbReference>
<dbReference type="Pfam" id="PF01594">
    <property type="entry name" value="AI-2E_transport"/>
    <property type="match status" value="1"/>
</dbReference>
<dbReference type="PANTHER" id="PTHR21716">
    <property type="entry name" value="TRANSMEMBRANE PROTEIN"/>
    <property type="match status" value="1"/>
</dbReference>
<feature type="transmembrane region" description="Helical" evidence="6">
    <location>
        <begin position="18"/>
        <end position="36"/>
    </location>
</feature>
<evidence type="ECO:0000256" key="5">
    <source>
        <dbReference type="ARBA" id="ARBA00023136"/>
    </source>
</evidence>
<evidence type="ECO:0000256" key="3">
    <source>
        <dbReference type="ARBA" id="ARBA00022692"/>
    </source>
</evidence>
<dbReference type="InterPro" id="IPR002549">
    <property type="entry name" value="AI-2E-like"/>
</dbReference>
<feature type="transmembrane region" description="Helical" evidence="6">
    <location>
        <begin position="42"/>
        <end position="62"/>
    </location>
</feature>
<proteinExistence type="inferred from homology"/>
<dbReference type="AlphaFoldDB" id="A0A1I7GJK5"/>
<feature type="transmembrane region" description="Helical" evidence="6">
    <location>
        <begin position="162"/>
        <end position="187"/>
    </location>
</feature>
<evidence type="ECO:0000256" key="2">
    <source>
        <dbReference type="ARBA" id="ARBA00009773"/>
    </source>
</evidence>
<evidence type="ECO:0000313" key="8">
    <source>
        <dbReference type="Proteomes" id="UP000182649"/>
    </source>
</evidence>
<comment type="subcellular location">
    <subcellularLocation>
        <location evidence="1">Membrane</location>
        <topology evidence="1">Multi-pass membrane protein</topology>
    </subcellularLocation>
</comment>